<sequence>MTHWTNRKSSLIAVAALLSGLLLAGCDEYVQITRDPDVPIHKLATWAWRPAAEQANARDSRAVISRDMISRDETVVRDSDADNEMVRQRVKTAIEQTLASKGLTRISDAQAADFLVDYQFAVERRNATVPAAYEGYPGVVCGPYGCWQSWGWGPAAVGYQNIRFRQGTIVFDFIQRSTKHLVYRGVGEKPVHYNTFTLTQGDIHALVHRLLEDLRTQK</sequence>
<dbReference type="PROSITE" id="PS51257">
    <property type="entry name" value="PROKAR_LIPOPROTEIN"/>
    <property type="match status" value="1"/>
</dbReference>
<name>A0A7V8NMZ7_9BACT</name>
<feature type="signal peptide" evidence="1">
    <location>
        <begin position="1"/>
        <end position="24"/>
    </location>
</feature>
<accession>A0A7V8NMZ7</accession>
<dbReference type="EMBL" id="JACDQQ010000459">
    <property type="protein sequence ID" value="MBA0084288.1"/>
    <property type="molecule type" value="Genomic_DNA"/>
</dbReference>
<organism evidence="3 4">
    <name type="scientific">Candidatus Acidiferrum panamense</name>
    <dbReference type="NCBI Taxonomy" id="2741543"/>
    <lineage>
        <taxon>Bacteria</taxon>
        <taxon>Pseudomonadati</taxon>
        <taxon>Acidobacteriota</taxon>
        <taxon>Terriglobia</taxon>
        <taxon>Candidatus Acidiferrales</taxon>
        <taxon>Candidatus Acidiferrum</taxon>
    </lineage>
</organism>
<keyword evidence="1" id="KW-0732">Signal</keyword>
<evidence type="ECO:0000313" key="4">
    <source>
        <dbReference type="Proteomes" id="UP000567293"/>
    </source>
</evidence>
<dbReference type="Pfam" id="PF13590">
    <property type="entry name" value="DUF4136"/>
    <property type="match status" value="1"/>
</dbReference>
<dbReference type="InterPro" id="IPR025411">
    <property type="entry name" value="DUF4136"/>
</dbReference>
<feature type="domain" description="DUF4136" evidence="2">
    <location>
        <begin position="34"/>
        <end position="212"/>
    </location>
</feature>
<dbReference type="Gene3D" id="3.30.160.670">
    <property type="match status" value="1"/>
</dbReference>
<reference evidence="3" key="1">
    <citation type="submission" date="2020-06" db="EMBL/GenBank/DDBJ databases">
        <title>Legume-microbial interactions unlock mineral nutrients during tropical forest succession.</title>
        <authorList>
            <person name="Epihov D.Z."/>
        </authorList>
    </citation>
    <scope>NUCLEOTIDE SEQUENCE [LARGE SCALE GENOMIC DNA]</scope>
    <source>
        <strain evidence="3">Pan2503</strain>
    </source>
</reference>
<protein>
    <submittedName>
        <fullName evidence="3">DUF4136 domain-containing protein</fullName>
    </submittedName>
</protein>
<proteinExistence type="predicted"/>
<dbReference type="AlphaFoldDB" id="A0A7V8NMZ7"/>
<evidence type="ECO:0000256" key="1">
    <source>
        <dbReference type="SAM" id="SignalP"/>
    </source>
</evidence>
<keyword evidence="4" id="KW-1185">Reference proteome</keyword>
<evidence type="ECO:0000259" key="2">
    <source>
        <dbReference type="Pfam" id="PF13590"/>
    </source>
</evidence>
<feature type="chain" id="PRO_5030795010" evidence="1">
    <location>
        <begin position="25"/>
        <end position="218"/>
    </location>
</feature>
<comment type="caution">
    <text evidence="3">The sequence shown here is derived from an EMBL/GenBank/DDBJ whole genome shotgun (WGS) entry which is preliminary data.</text>
</comment>
<dbReference type="Proteomes" id="UP000567293">
    <property type="component" value="Unassembled WGS sequence"/>
</dbReference>
<gene>
    <name evidence="3" type="ORF">HRJ53_04765</name>
</gene>
<evidence type="ECO:0000313" key="3">
    <source>
        <dbReference type="EMBL" id="MBA0084288.1"/>
    </source>
</evidence>